<dbReference type="NCBIfam" id="TIGR02227">
    <property type="entry name" value="sigpep_I_bact"/>
    <property type="match status" value="1"/>
</dbReference>
<keyword evidence="7" id="KW-0645">Protease</keyword>
<feature type="transmembrane region" description="Helical" evidence="7">
    <location>
        <begin position="29"/>
        <end position="48"/>
    </location>
</feature>
<protein>
    <recommendedName>
        <fullName evidence="4 7">Signal peptidase I</fullName>
        <ecNumber evidence="4 7">3.4.21.89</ecNumber>
    </recommendedName>
</protein>
<evidence type="ECO:0000256" key="4">
    <source>
        <dbReference type="ARBA" id="ARBA00013208"/>
    </source>
</evidence>
<evidence type="ECO:0000256" key="3">
    <source>
        <dbReference type="ARBA" id="ARBA00009370"/>
    </source>
</evidence>
<evidence type="ECO:0000256" key="5">
    <source>
        <dbReference type="ARBA" id="ARBA00022801"/>
    </source>
</evidence>
<dbReference type="SUPFAM" id="SSF51306">
    <property type="entry name" value="LexA/Signal peptidase"/>
    <property type="match status" value="1"/>
</dbReference>
<keyword evidence="7" id="KW-0472">Membrane</keyword>
<evidence type="ECO:0000256" key="7">
    <source>
        <dbReference type="RuleBase" id="RU362042"/>
    </source>
</evidence>
<dbReference type="InterPro" id="IPR019533">
    <property type="entry name" value="Peptidase_S26"/>
</dbReference>
<dbReference type="InterPro" id="IPR019758">
    <property type="entry name" value="Pept_S26A_signal_pept_1_CS"/>
</dbReference>
<dbReference type="Pfam" id="PF10502">
    <property type="entry name" value="Peptidase_S26"/>
    <property type="match status" value="1"/>
</dbReference>
<dbReference type="GO" id="GO:0005886">
    <property type="term" value="C:plasma membrane"/>
    <property type="evidence" value="ECO:0007669"/>
    <property type="project" value="UniProtKB-SubCell"/>
</dbReference>
<comment type="catalytic activity">
    <reaction evidence="1 7">
        <text>Cleavage of hydrophobic, N-terminal signal or leader sequences from secreted and periplasmic proteins.</text>
        <dbReference type="EC" id="3.4.21.89"/>
    </reaction>
</comment>
<keyword evidence="10" id="KW-1185">Reference proteome</keyword>
<organism evidence="9 10">
    <name type="scientific">Microbacterium marinum</name>
    <dbReference type="NCBI Taxonomy" id="421115"/>
    <lineage>
        <taxon>Bacteria</taxon>
        <taxon>Bacillati</taxon>
        <taxon>Actinomycetota</taxon>
        <taxon>Actinomycetes</taxon>
        <taxon>Micrococcales</taxon>
        <taxon>Microbacteriaceae</taxon>
        <taxon>Microbacterium</taxon>
    </lineage>
</organism>
<dbReference type="AlphaFoldDB" id="A0A7W7FJJ9"/>
<dbReference type="PANTHER" id="PTHR43390:SF1">
    <property type="entry name" value="CHLOROPLAST PROCESSING PEPTIDASE"/>
    <property type="match status" value="1"/>
</dbReference>
<keyword evidence="7" id="KW-0812">Transmembrane</keyword>
<dbReference type="InterPro" id="IPR000223">
    <property type="entry name" value="Pept_S26A_signal_pept_1"/>
</dbReference>
<evidence type="ECO:0000256" key="1">
    <source>
        <dbReference type="ARBA" id="ARBA00000677"/>
    </source>
</evidence>
<accession>A0A7W7FJJ9</accession>
<proteinExistence type="inferred from homology"/>
<dbReference type="Gene3D" id="2.10.109.10">
    <property type="entry name" value="Umud Fragment, subunit A"/>
    <property type="match status" value="1"/>
</dbReference>
<evidence type="ECO:0000313" key="10">
    <source>
        <dbReference type="Proteomes" id="UP000573729"/>
    </source>
</evidence>
<feature type="domain" description="Peptidase S26" evidence="8">
    <location>
        <begin position="27"/>
        <end position="224"/>
    </location>
</feature>
<dbReference type="PRINTS" id="PR00727">
    <property type="entry name" value="LEADERPTASE"/>
</dbReference>
<dbReference type="RefSeq" id="WP_184217455.1">
    <property type="nucleotide sequence ID" value="NZ_JACHMD010000001.1"/>
</dbReference>
<reference evidence="9 10" key="1">
    <citation type="submission" date="2020-08" db="EMBL/GenBank/DDBJ databases">
        <title>Sequencing the genomes of 1000 actinobacteria strains.</title>
        <authorList>
            <person name="Klenk H.-P."/>
        </authorList>
    </citation>
    <scope>NUCLEOTIDE SEQUENCE [LARGE SCALE GENOMIC DNA]</scope>
    <source>
        <strain evidence="9 10">DSM 24947</strain>
    </source>
</reference>
<evidence type="ECO:0000313" key="9">
    <source>
        <dbReference type="EMBL" id="MBB4667193.1"/>
    </source>
</evidence>
<dbReference type="PANTHER" id="PTHR43390">
    <property type="entry name" value="SIGNAL PEPTIDASE I"/>
    <property type="match status" value="1"/>
</dbReference>
<dbReference type="CDD" id="cd06530">
    <property type="entry name" value="S26_SPase_I"/>
    <property type="match status" value="1"/>
</dbReference>
<keyword evidence="7" id="KW-1133">Transmembrane helix</keyword>
<keyword evidence="5 7" id="KW-0378">Hydrolase</keyword>
<dbReference type="EC" id="3.4.21.89" evidence="4 7"/>
<dbReference type="GO" id="GO:0006465">
    <property type="term" value="P:signal peptide processing"/>
    <property type="evidence" value="ECO:0007669"/>
    <property type="project" value="InterPro"/>
</dbReference>
<sequence length="248" mass="27237">MSTEPASPSTDLPARAKAGRGPWLFLRDILVILLVAILVSFLVKTFLVRSFYIPSGSMENTLQEQDRILVDELTPRFGGYDRGDVVVFRDPGGWLPATYEPPQPPLAAAVDWITSLVGLTASDSEDHLVKRLIGLPGDHVVCCNALGQTTVNGVPLDEADYLKLGASQSAPRELEYDVTVPEDSVWVMGDNRDNSQDSRYHQDQPGQGFVPIENIVGRAFIKTWPLDRLGMIDGHHDVFSGVPDTEPQ</sequence>
<evidence type="ECO:0000256" key="6">
    <source>
        <dbReference type="PIRSR" id="PIRSR600223-1"/>
    </source>
</evidence>
<dbReference type="GO" id="GO:0004252">
    <property type="term" value="F:serine-type endopeptidase activity"/>
    <property type="evidence" value="ECO:0007669"/>
    <property type="project" value="InterPro"/>
</dbReference>
<dbReference type="InterPro" id="IPR036286">
    <property type="entry name" value="LexA/Signal_pep-like_sf"/>
</dbReference>
<evidence type="ECO:0000256" key="2">
    <source>
        <dbReference type="ARBA" id="ARBA00004401"/>
    </source>
</evidence>
<dbReference type="Proteomes" id="UP000573729">
    <property type="component" value="Unassembled WGS sequence"/>
</dbReference>
<comment type="subcellular location">
    <subcellularLocation>
        <location evidence="2">Cell membrane</location>
        <topology evidence="2">Single-pass type II membrane protein</topology>
    </subcellularLocation>
    <subcellularLocation>
        <location evidence="7">Membrane</location>
        <topology evidence="7">Single-pass type II membrane protein</topology>
    </subcellularLocation>
</comment>
<name>A0A7W7FJJ9_9MICO</name>
<dbReference type="EMBL" id="JACHMD010000001">
    <property type="protein sequence ID" value="MBB4667193.1"/>
    <property type="molecule type" value="Genomic_DNA"/>
</dbReference>
<gene>
    <name evidence="9" type="ORF">BKA24_001902</name>
</gene>
<dbReference type="PROSITE" id="PS00761">
    <property type="entry name" value="SPASE_I_3"/>
    <property type="match status" value="1"/>
</dbReference>
<comment type="similarity">
    <text evidence="3 7">Belongs to the peptidase S26 family.</text>
</comment>
<comment type="caution">
    <text evidence="9">The sequence shown here is derived from an EMBL/GenBank/DDBJ whole genome shotgun (WGS) entry which is preliminary data.</text>
</comment>
<feature type="active site" evidence="6">
    <location>
        <position position="130"/>
    </location>
</feature>
<dbReference type="GO" id="GO:0009003">
    <property type="term" value="F:signal peptidase activity"/>
    <property type="evidence" value="ECO:0007669"/>
    <property type="project" value="UniProtKB-EC"/>
</dbReference>
<feature type="active site" evidence="6">
    <location>
        <position position="57"/>
    </location>
</feature>
<evidence type="ECO:0000259" key="8">
    <source>
        <dbReference type="Pfam" id="PF10502"/>
    </source>
</evidence>